<dbReference type="SUPFAM" id="SSF51215">
    <property type="entry name" value="Regulatory protein AraC"/>
    <property type="match status" value="1"/>
</dbReference>
<dbReference type="PANTHER" id="PTHR43280">
    <property type="entry name" value="ARAC-FAMILY TRANSCRIPTIONAL REGULATOR"/>
    <property type="match status" value="1"/>
</dbReference>
<evidence type="ECO:0000259" key="4">
    <source>
        <dbReference type="PROSITE" id="PS01124"/>
    </source>
</evidence>
<organism evidence="5 6">
    <name type="scientific">Treponema primitia (strain ATCC BAA-887 / DSM 12427 / ZAS-2)</name>
    <dbReference type="NCBI Taxonomy" id="545694"/>
    <lineage>
        <taxon>Bacteria</taxon>
        <taxon>Pseudomonadati</taxon>
        <taxon>Spirochaetota</taxon>
        <taxon>Spirochaetia</taxon>
        <taxon>Spirochaetales</taxon>
        <taxon>Treponemataceae</taxon>
        <taxon>Treponema</taxon>
    </lineage>
</organism>
<evidence type="ECO:0000256" key="1">
    <source>
        <dbReference type="ARBA" id="ARBA00023015"/>
    </source>
</evidence>
<dbReference type="Gene3D" id="1.10.10.60">
    <property type="entry name" value="Homeodomain-like"/>
    <property type="match status" value="2"/>
</dbReference>
<proteinExistence type="predicted"/>
<dbReference type="PROSITE" id="PS00041">
    <property type="entry name" value="HTH_ARAC_FAMILY_1"/>
    <property type="match status" value="1"/>
</dbReference>
<dbReference type="SMART" id="SM00342">
    <property type="entry name" value="HTH_ARAC"/>
    <property type="match status" value="1"/>
</dbReference>
<dbReference type="PANTHER" id="PTHR43280:SF2">
    <property type="entry name" value="HTH-TYPE TRANSCRIPTIONAL REGULATOR EXSA"/>
    <property type="match status" value="1"/>
</dbReference>
<dbReference type="RefSeq" id="WP_015708589.1">
    <property type="nucleotide sequence ID" value="NC_015578.1"/>
</dbReference>
<keyword evidence="2" id="KW-0238">DNA-binding</keyword>
<evidence type="ECO:0000256" key="2">
    <source>
        <dbReference type="ARBA" id="ARBA00023125"/>
    </source>
</evidence>
<dbReference type="KEGG" id="tpi:TREPR_1518"/>
<dbReference type="eggNOG" id="COG4977">
    <property type="taxonomic scope" value="Bacteria"/>
</dbReference>
<reference evidence="6" key="1">
    <citation type="submission" date="2009-12" db="EMBL/GenBank/DDBJ databases">
        <title>Complete sequence of Treponema primitia strain ZAS-2.</title>
        <authorList>
            <person name="Tetu S.G."/>
            <person name="Matson E."/>
            <person name="Ren Q."/>
            <person name="Seshadri R."/>
            <person name="Elbourne L."/>
            <person name="Hassan K.A."/>
            <person name="Durkin A."/>
            <person name="Radune D."/>
            <person name="Mohamoud Y."/>
            <person name="Shay R."/>
            <person name="Jin S."/>
            <person name="Zhang X."/>
            <person name="Lucey K."/>
            <person name="Ballor N.R."/>
            <person name="Ottesen E."/>
            <person name="Rosenthal R."/>
            <person name="Allen A."/>
            <person name="Leadbetter J.R."/>
            <person name="Paulsen I.T."/>
        </authorList>
    </citation>
    <scope>NUCLEOTIDE SEQUENCE [LARGE SCALE GENOMIC DNA]</scope>
    <source>
        <strain evidence="6">ATCC BAA-887 / DSM 12427 / ZAS-2</strain>
    </source>
</reference>
<dbReference type="GO" id="GO:0043565">
    <property type="term" value="F:sequence-specific DNA binding"/>
    <property type="evidence" value="ECO:0007669"/>
    <property type="project" value="InterPro"/>
</dbReference>
<dbReference type="OrthoDB" id="328780at2"/>
<sequence>MDENYSAPHRRLDPNSVRTIQQLPLNERGILKKSKMYLHLPSQFTHKSLFYAPYIGQFFCDESYSVRRENFDYYLFILIDSGSLYVNFEGGEYIAEPQNVLLLNCKKPHGYYAKGPLSFRFFHFDGSISAQLYDLIVSRQGYILHPPDQVILEDALNAILALGTDGYHNELKISAQIHVILSELLSQTMPSYDVPSRVVTTAIKLMENHFFEDISVKDIADSVFYSEYHFSRLFKKQIGIPPHAYIIKLRITLARQLLANTNNPVEIISEKCGFNSPQHFIRCFSQHVGHTPIQYRKKVQNYPEK</sequence>
<dbReference type="PROSITE" id="PS01124">
    <property type="entry name" value="HTH_ARAC_FAMILY_2"/>
    <property type="match status" value="1"/>
</dbReference>
<dbReference type="GO" id="GO:0003700">
    <property type="term" value="F:DNA-binding transcription factor activity"/>
    <property type="evidence" value="ECO:0007669"/>
    <property type="project" value="InterPro"/>
</dbReference>
<keyword evidence="6" id="KW-1185">Reference proteome</keyword>
<dbReference type="EMBL" id="CP001843">
    <property type="protein sequence ID" value="AEF83925.1"/>
    <property type="molecule type" value="Genomic_DNA"/>
</dbReference>
<dbReference type="InterPro" id="IPR037923">
    <property type="entry name" value="HTH-like"/>
</dbReference>
<keyword evidence="1" id="KW-0805">Transcription regulation</keyword>
<reference evidence="5 6" key="2">
    <citation type="journal article" date="2011" name="ISME J.">
        <title>RNA-seq reveals cooperative metabolic interactions between two termite-gut spirochete species in co-culture.</title>
        <authorList>
            <person name="Rosenthal A.Z."/>
            <person name="Matson E.G."/>
            <person name="Eldar A."/>
            <person name="Leadbetter J.R."/>
        </authorList>
    </citation>
    <scope>NUCLEOTIDE SEQUENCE [LARGE SCALE GENOMIC DNA]</scope>
    <source>
        <strain evidence="6">ATCC BAA-887 / DSM 12427 / ZAS-2</strain>
    </source>
</reference>
<dbReference type="HOGENOM" id="CLU_000445_88_6_12"/>
<accession>F5YPI0</accession>
<dbReference type="SUPFAM" id="SSF46689">
    <property type="entry name" value="Homeodomain-like"/>
    <property type="match status" value="2"/>
</dbReference>
<dbReference type="InterPro" id="IPR009057">
    <property type="entry name" value="Homeodomain-like_sf"/>
</dbReference>
<dbReference type="InterPro" id="IPR003313">
    <property type="entry name" value="AraC-bd"/>
</dbReference>
<dbReference type="AlphaFoldDB" id="F5YPI0"/>
<feature type="domain" description="HTH araC/xylS-type" evidence="4">
    <location>
        <begin position="200"/>
        <end position="298"/>
    </location>
</feature>
<evidence type="ECO:0000313" key="5">
    <source>
        <dbReference type="EMBL" id="AEF83925.1"/>
    </source>
</evidence>
<dbReference type="InterPro" id="IPR018060">
    <property type="entry name" value="HTH_AraC"/>
</dbReference>
<dbReference type="Proteomes" id="UP000009223">
    <property type="component" value="Chromosome"/>
</dbReference>
<gene>
    <name evidence="5" type="ordered locus">TREPR_1518</name>
</gene>
<protein>
    <submittedName>
        <fullName evidence="5">Transcriptional regulator, AraC family</fullName>
    </submittedName>
</protein>
<name>F5YPI0_TREPZ</name>
<dbReference type="InterPro" id="IPR018062">
    <property type="entry name" value="HTH_AraC-typ_CS"/>
</dbReference>
<evidence type="ECO:0000256" key="3">
    <source>
        <dbReference type="ARBA" id="ARBA00023163"/>
    </source>
</evidence>
<dbReference type="STRING" id="545694.TREPR_1518"/>
<dbReference type="Pfam" id="PF12833">
    <property type="entry name" value="HTH_18"/>
    <property type="match status" value="1"/>
</dbReference>
<keyword evidence="3" id="KW-0804">Transcription</keyword>
<evidence type="ECO:0000313" key="6">
    <source>
        <dbReference type="Proteomes" id="UP000009223"/>
    </source>
</evidence>
<dbReference type="Pfam" id="PF02311">
    <property type="entry name" value="AraC_binding"/>
    <property type="match status" value="1"/>
</dbReference>